<name>A0A561TVA6_9ACTN</name>
<reference evidence="1 2" key="1">
    <citation type="submission" date="2019-06" db="EMBL/GenBank/DDBJ databases">
        <title>Sequencing the genomes of 1000 actinobacteria strains.</title>
        <authorList>
            <person name="Klenk H.-P."/>
        </authorList>
    </citation>
    <scope>NUCLEOTIDE SEQUENCE [LARGE SCALE GENOMIC DNA]</scope>
    <source>
        <strain evidence="1 2">DSM 44826</strain>
    </source>
</reference>
<accession>A0A561TVA6</accession>
<sequence>MVCQVNGALGSTSIDLVISVETTSYPPKPRCLDAMVQALARWFGRRGGGSRLCRRG</sequence>
<protein>
    <submittedName>
        <fullName evidence="1">Uncharacterized protein</fullName>
    </submittedName>
</protein>
<comment type="caution">
    <text evidence="1">The sequence shown here is derived from an EMBL/GenBank/DDBJ whole genome shotgun (WGS) entry which is preliminary data.</text>
</comment>
<organism evidence="1 2">
    <name type="scientific">Kitasatospora viridis</name>
    <dbReference type="NCBI Taxonomy" id="281105"/>
    <lineage>
        <taxon>Bacteria</taxon>
        <taxon>Bacillati</taxon>
        <taxon>Actinomycetota</taxon>
        <taxon>Actinomycetes</taxon>
        <taxon>Kitasatosporales</taxon>
        <taxon>Streptomycetaceae</taxon>
        <taxon>Kitasatospora</taxon>
    </lineage>
</organism>
<dbReference type="Proteomes" id="UP000317940">
    <property type="component" value="Unassembled WGS sequence"/>
</dbReference>
<proteinExistence type="predicted"/>
<dbReference type="AlphaFoldDB" id="A0A561TVA6"/>
<gene>
    <name evidence="1" type="ORF">FHX73_12147</name>
</gene>
<evidence type="ECO:0000313" key="2">
    <source>
        <dbReference type="Proteomes" id="UP000317940"/>
    </source>
</evidence>
<dbReference type="EMBL" id="VIWT01000002">
    <property type="protein sequence ID" value="TWF91035.1"/>
    <property type="molecule type" value="Genomic_DNA"/>
</dbReference>
<keyword evidence="2" id="KW-1185">Reference proteome</keyword>
<evidence type="ECO:0000313" key="1">
    <source>
        <dbReference type="EMBL" id="TWF91035.1"/>
    </source>
</evidence>